<proteinExistence type="predicted"/>
<keyword evidence="2" id="KW-1185">Reference proteome</keyword>
<dbReference type="OrthoDB" id="5453306at2759"/>
<dbReference type="AlphaFoldDB" id="A0A3N4LGH5"/>
<sequence>MLTTASHNLAPFTTVAVPPLLLTFSPQTSNSFLSWLNSRRCSPHKGYLRTSVIQTTKCYAFGELPTVPALMSTDDTFCDNQSVRGSISTDGTFCDAQSVQGSISTDDTFCDAQSVQGSISTDGTFCDAQSLQGSISTDDTFCDAQSVQGSISTDDTFCDAQSVQGSISTDDTFCDAQSVQGSISTDGTFCDAQSVQGSISTDDTFCDAQSVQGSISTDGTFCDAQSVQGSTFTDDTFCDAQSIQGSIFTDDSFCYTESVLESMFNEDSTQSIEALMCPGSIFCNPSSDDAPPLPLNFNPHRAIRVLATRLLLLEDDLTTPFLTPVPQSSDYRGPKQYQNSFVDIREIKAGFRMVFEDSVSVQSQIQQYITENGPTGTNQLRDDDADALDGDFRMHKRDMERLRQKIVEWAREGR</sequence>
<dbReference type="InParanoid" id="A0A3N4LGH5"/>
<dbReference type="Proteomes" id="UP000267821">
    <property type="component" value="Unassembled WGS sequence"/>
</dbReference>
<name>A0A3N4LGH5_9PEZI</name>
<gene>
    <name evidence="1" type="ORF">L211DRAFT_852896</name>
</gene>
<reference evidence="1 2" key="1">
    <citation type="journal article" date="2018" name="Nat. Ecol. Evol.">
        <title>Pezizomycetes genomes reveal the molecular basis of ectomycorrhizal truffle lifestyle.</title>
        <authorList>
            <person name="Murat C."/>
            <person name="Payen T."/>
            <person name="Noel B."/>
            <person name="Kuo A."/>
            <person name="Morin E."/>
            <person name="Chen J."/>
            <person name="Kohler A."/>
            <person name="Krizsan K."/>
            <person name="Balestrini R."/>
            <person name="Da Silva C."/>
            <person name="Montanini B."/>
            <person name="Hainaut M."/>
            <person name="Levati E."/>
            <person name="Barry K.W."/>
            <person name="Belfiori B."/>
            <person name="Cichocki N."/>
            <person name="Clum A."/>
            <person name="Dockter R.B."/>
            <person name="Fauchery L."/>
            <person name="Guy J."/>
            <person name="Iotti M."/>
            <person name="Le Tacon F."/>
            <person name="Lindquist E.A."/>
            <person name="Lipzen A."/>
            <person name="Malagnac F."/>
            <person name="Mello A."/>
            <person name="Molinier V."/>
            <person name="Miyauchi S."/>
            <person name="Poulain J."/>
            <person name="Riccioni C."/>
            <person name="Rubini A."/>
            <person name="Sitrit Y."/>
            <person name="Splivallo R."/>
            <person name="Traeger S."/>
            <person name="Wang M."/>
            <person name="Zifcakova L."/>
            <person name="Wipf D."/>
            <person name="Zambonelli A."/>
            <person name="Paolocci F."/>
            <person name="Nowrousian M."/>
            <person name="Ottonello S."/>
            <person name="Baldrian P."/>
            <person name="Spatafora J.W."/>
            <person name="Henrissat B."/>
            <person name="Nagy L.G."/>
            <person name="Aury J.M."/>
            <person name="Wincker P."/>
            <person name="Grigoriev I.V."/>
            <person name="Bonfante P."/>
            <person name="Martin F.M."/>
        </authorList>
    </citation>
    <scope>NUCLEOTIDE SEQUENCE [LARGE SCALE GENOMIC DNA]</scope>
    <source>
        <strain evidence="1 2">ATCC MYA-4762</strain>
    </source>
</reference>
<dbReference type="EMBL" id="ML121583">
    <property type="protein sequence ID" value="RPB19781.1"/>
    <property type="molecule type" value="Genomic_DNA"/>
</dbReference>
<evidence type="ECO:0000313" key="2">
    <source>
        <dbReference type="Proteomes" id="UP000267821"/>
    </source>
</evidence>
<accession>A0A3N4LGH5</accession>
<protein>
    <submittedName>
        <fullName evidence="1">Uncharacterized protein</fullName>
    </submittedName>
</protein>
<organism evidence="1 2">
    <name type="scientific">Terfezia boudieri ATCC MYA-4762</name>
    <dbReference type="NCBI Taxonomy" id="1051890"/>
    <lineage>
        <taxon>Eukaryota</taxon>
        <taxon>Fungi</taxon>
        <taxon>Dikarya</taxon>
        <taxon>Ascomycota</taxon>
        <taxon>Pezizomycotina</taxon>
        <taxon>Pezizomycetes</taxon>
        <taxon>Pezizales</taxon>
        <taxon>Pezizaceae</taxon>
        <taxon>Terfezia</taxon>
    </lineage>
</organism>
<evidence type="ECO:0000313" key="1">
    <source>
        <dbReference type="EMBL" id="RPB19781.1"/>
    </source>
</evidence>